<dbReference type="PANTHER" id="PTHR48079:SF6">
    <property type="entry name" value="NAD(P)-BINDING DOMAIN-CONTAINING PROTEIN-RELATED"/>
    <property type="match status" value="1"/>
</dbReference>
<sequence>MANSHKLPDSVIIFGCGYVGTALARYLRARGVRVGALTRNPEQAAALRELGLDEVVVAELDAHEWHTRVVGRYQAVVNCVSSGGGGLAGYRKSYLAGQQSILDWARSQSIDSYVYTSSTSVYTQDGGVTVDEAVDTSGAPATGQVLLESEALLAAAADLPNWYVLRLAGIYGPGRHYLLDQVRTARGEIPGRGDYALNMIHREDIVAAIVAVITGSAPAGIYNIADDTPTLKAEVLHYLAEQLGLPAPVFNPENVSERLRRRGGRMPHRFISNKKARKALDWCPKFPSFREGYAELL</sequence>
<gene>
    <name evidence="2" type="ORF">QEH52_10960</name>
</gene>
<dbReference type="EMBL" id="JARXHW010000023">
    <property type="protein sequence ID" value="MDQ8208032.1"/>
    <property type="molecule type" value="Genomic_DNA"/>
</dbReference>
<keyword evidence="3" id="KW-1185">Reference proteome</keyword>
<organism evidence="2 3">
    <name type="scientific">Thalassobacterium maritimum</name>
    <dbReference type="NCBI Taxonomy" id="3041265"/>
    <lineage>
        <taxon>Bacteria</taxon>
        <taxon>Pseudomonadati</taxon>
        <taxon>Verrucomicrobiota</taxon>
        <taxon>Opitutia</taxon>
        <taxon>Puniceicoccales</taxon>
        <taxon>Coraliomargaritaceae</taxon>
        <taxon>Thalassobacterium</taxon>
    </lineage>
</organism>
<evidence type="ECO:0000313" key="2">
    <source>
        <dbReference type="EMBL" id="MDQ8208032.1"/>
    </source>
</evidence>
<dbReference type="RefSeq" id="WP_308950429.1">
    <property type="nucleotide sequence ID" value="NZ_JARXHW010000023.1"/>
</dbReference>
<name>A0ABU1AV63_9BACT</name>
<comment type="caution">
    <text evidence="2">The sequence shown here is derived from an EMBL/GenBank/DDBJ whole genome shotgun (WGS) entry which is preliminary data.</text>
</comment>
<dbReference type="Gene3D" id="3.40.50.720">
    <property type="entry name" value="NAD(P)-binding Rossmann-like Domain"/>
    <property type="match status" value="1"/>
</dbReference>
<dbReference type="Proteomes" id="UP001225316">
    <property type="component" value="Unassembled WGS sequence"/>
</dbReference>
<protein>
    <submittedName>
        <fullName evidence="2">NAD-dependent epimerase/dehydratase family protein</fullName>
    </submittedName>
</protein>
<dbReference type="InterPro" id="IPR051783">
    <property type="entry name" value="NAD(P)-dependent_oxidoreduct"/>
</dbReference>
<dbReference type="PANTHER" id="PTHR48079">
    <property type="entry name" value="PROTEIN YEEZ"/>
    <property type="match status" value="1"/>
</dbReference>
<dbReference type="InterPro" id="IPR036291">
    <property type="entry name" value="NAD(P)-bd_dom_sf"/>
</dbReference>
<feature type="domain" description="NAD-dependent epimerase/dehydratase" evidence="1">
    <location>
        <begin position="15"/>
        <end position="225"/>
    </location>
</feature>
<accession>A0ABU1AV63</accession>
<proteinExistence type="predicted"/>
<dbReference type="Pfam" id="PF01370">
    <property type="entry name" value="Epimerase"/>
    <property type="match status" value="1"/>
</dbReference>
<reference evidence="2 3" key="1">
    <citation type="submission" date="2023-04" db="EMBL/GenBank/DDBJ databases">
        <title>A novel bacteria isolated from coastal sediment.</title>
        <authorList>
            <person name="Liu X.-J."/>
            <person name="Du Z.-J."/>
        </authorList>
    </citation>
    <scope>NUCLEOTIDE SEQUENCE [LARGE SCALE GENOMIC DNA]</scope>
    <source>
        <strain evidence="2 3">SDUM461003</strain>
    </source>
</reference>
<evidence type="ECO:0000313" key="3">
    <source>
        <dbReference type="Proteomes" id="UP001225316"/>
    </source>
</evidence>
<dbReference type="InterPro" id="IPR001509">
    <property type="entry name" value="Epimerase_deHydtase"/>
</dbReference>
<dbReference type="SUPFAM" id="SSF51735">
    <property type="entry name" value="NAD(P)-binding Rossmann-fold domains"/>
    <property type="match status" value="1"/>
</dbReference>
<evidence type="ECO:0000259" key="1">
    <source>
        <dbReference type="Pfam" id="PF01370"/>
    </source>
</evidence>